<evidence type="ECO:0000313" key="3">
    <source>
        <dbReference type="Proteomes" id="UP000238153"/>
    </source>
</evidence>
<protein>
    <submittedName>
        <fullName evidence="2">Uncharacterized protein</fullName>
    </submittedName>
</protein>
<comment type="caution">
    <text evidence="2">The sequence shown here is derived from an EMBL/GenBank/DDBJ whole genome shotgun (WGS) entry which is preliminary data.</text>
</comment>
<evidence type="ECO:0000313" key="2">
    <source>
        <dbReference type="EMBL" id="PPJ73601.1"/>
    </source>
</evidence>
<dbReference type="Proteomes" id="UP001269271">
    <property type="component" value="Unassembled WGS sequence"/>
</dbReference>
<dbReference type="RefSeq" id="WP_011275057.1">
    <property type="nucleotide sequence ID" value="NZ_CABMHO010000011.1"/>
</dbReference>
<reference evidence="2 3" key="1">
    <citation type="submission" date="2017-11" db="EMBL/GenBank/DDBJ databases">
        <authorList>
            <person name="Founou R.C."/>
            <person name="Founou L."/>
            <person name="Allam M."/>
            <person name="Ismail A."/>
            <person name="Essack S.Y."/>
        </authorList>
    </citation>
    <scope>NUCLEOTIDE SEQUENCE [LARGE SCALE GENOMIC DNA]</scope>
    <source>
        <strain evidence="2 3">G811N2B1</strain>
    </source>
</reference>
<accession>A0A2A1KBF1</accession>
<dbReference type="OMA" id="IDIYHAN"/>
<dbReference type="EMBL" id="JAVSOO010000044">
    <property type="protein sequence ID" value="MDT4287634.1"/>
    <property type="molecule type" value="Genomic_DNA"/>
</dbReference>
<proteinExistence type="predicted"/>
<dbReference type="AlphaFoldDB" id="A0A2A1KBF1"/>
<evidence type="ECO:0000313" key="4">
    <source>
        <dbReference type="Proteomes" id="UP001269271"/>
    </source>
</evidence>
<sequence>MLLDKFETYIINIVGLKSRSTRKHLIKVCKDVKFCDSFQYSIIKHDDIPVLEVSLPKQQLPYFISFLSFYQFSIYQILSPKRLNTLLDTEQTYQASKRFDLAIDGLQDAFIKDKVIDIMTYFSNNYEIKYTLNNNCASVCCAPETFSKLLQTIACRNIDILSASYKTRAMHKANIS</sequence>
<dbReference type="EMBL" id="PGWX01000346">
    <property type="protein sequence ID" value="PPJ73601.1"/>
    <property type="molecule type" value="Genomic_DNA"/>
</dbReference>
<keyword evidence="4" id="KW-1185">Reference proteome</keyword>
<organism evidence="2 3">
    <name type="scientific">Staphylococcus haemolyticus</name>
    <dbReference type="NCBI Taxonomy" id="1283"/>
    <lineage>
        <taxon>Bacteria</taxon>
        <taxon>Bacillati</taxon>
        <taxon>Bacillota</taxon>
        <taxon>Bacilli</taxon>
        <taxon>Bacillales</taxon>
        <taxon>Staphylococcaceae</taxon>
        <taxon>Staphylococcus</taxon>
    </lineage>
</organism>
<name>A0A2A1KBF1_STAHA</name>
<evidence type="ECO:0000313" key="1">
    <source>
        <dbReference type="EMBL" id="MDT4287634.1"/>
    </source>
</evidence>
<reference evidence="1 4" key="2">
    <citation type="submission" date="2023-08" db="EMBL/GenBank/DDBJ databases">
        <title>Genomic surveillance of Staphylococcus haemolyticus neonatal outbreak in southern France.</title>
        <authorList>
            <person name="Magnan C."/>
            <person name="Morsli M."/>
            <person name="Thiery B."/>
            <person name="Salipante F."/>
            <person name="Attar J."/>
            <person name="Massimo D.M."/>
            <person name="Ory J."/>
            <person name="Pantel A."/>
            <person name="Lavigne J.-P."/>
        </authorList>
    </citation>
    <scope>NUCLEOTIDE SEQUENCE [LARGE SCALE GENOMIC DNA]</scope>
    <source>
        <strain evidence="1 4">NSH026</strain>
    </source>
</reference>
<gene>
    <name evidence="2" type="ORF">CV019_09365</name>
    <name evidence="1" type="ORF">RO950_11705</name>
</gene>
<dbReference type="KEGG" id="shh:ShL2_00633"/>
<dbReference type="Proteomes" id="UP000238153">
    <property type="component" value="Unassembled WGS sequence"/>
</dbReference>